<evidence type="ECO:0000259" key="5">
    <source>
        <dbReference type="PROSITE" id="PS50206"/>
    </source>
</evidence>
<keyword evidence="1" id="KW-0808">Transferase</keyword>
<evidence type="ECO:0000313" key="7">
    <source>
        <dbReference type="RefSeq" id="XP_014681933.1"/>
    </source>
</evidence>
<dbReference type="CDD" id="cd01449">
    <property type="entry name" value="TST_Repeat_2"/>
    <property type="match status" value="1"/>
</dbReference>
<feature type="domain" description="Rhodanese" evidence="5">
    <location>
        <begin position="175"/>
        <end position="290"/>
    </location>
</feature>
<feature type="region of interest" description="Disordered" evidence="3">
    <location>
        <begin position="185"/>
        <end position="204"/>
    </location>
</feature>
<keyword evidence="4" id="KW-0812">Transmembrane</keyword>
<dbReference type="Gene3D" id="3.40.250.10">
    <property type="entry name" value="Rhodanese-like domain"/>
    <property type="match status" value="2"/>
</dbReference>
<evidence type="ECO:0000256" key="4">
    <source>
        <dbReference type="SAM" id="Phobius"/>
    </source>
</evidence>
<dbReference type="InterPro" id="IPR001763">
    <property type="entry name" value="Rhodanese-like_dom"/>
</dbReference>
<dbReference type="CDD" id="cd01448">
    <property type="entry name" value="TST_Repeat_1"/>
    <property type="match status" value="1"/>
</dbReference>
<dbReference type="SUPFAM" id="SSF52821">
    <property type="entry name" value="Rhodanese/Cell cycle control phosphatase"/>
    <property type="match status" value="2"/>
</dbReference>
<feature type="domain" description="Rhodanese" evidence="5">
    <location>
        <begin position="30"/>
        <end position="145"/>
    </location>
</feature>
<keyword evidence="2" id="KW-0677">Repeat</keyword>
<evidence type="ECO:0000313" key="6">
    <source>
        <dbReference type="Proteomes" id="UP000695022"/>
    </source>
</evidence>
<dbReference type="SMART" id="SM00450">
    <property type="entry name" value="RHOD"/>
    <property type="match status" value="2"/>
</dbReference>
<dbReference type="InterPro" id="IPR036873">
    <property type="entry name" value="Rhodanese-like_dom_sf"/>
</dbReference>
<organism evidence="6 7">
    <name type="scientific">Priapulus caudatus</name>
    <name type="common">Priapulid worm</name>
    <dbReference type="NCBI Taxonomy" id="37621"/>
    <lineage>
        <taxon>Eukaryota</taxon>
        <taxon>Metazoa</taxon>
        <taxon>Ecdysozoa</taxon>
        <taxon>Scalidophora</taxon>
        <taxon>Priapulida</taxon>
        <taxon>Priapulimorpha</taxon>
        <taxon>Priapulimorphida</taxon>
        <taxon>Priapulidae</taxon>
        <taxon>Priapulus</taxon>
    </lineage>
</organism>
<keyword evidence="4" id="KW-1133">Transmembrane helix</keyword>
<feature type="transmembrane region" description="Helical" evidence="4">
    <location>
        <begin position="12"/>
        <end position="33"/>
    </location>
</feature>
<dbReference type="InterPro" id="IPR045078">
    <property type="entry name" value="TST/MPST-like"/>
</dbReference>
<keyword evidence="4" id="KW-0472">Membrane</keyword>
<feature type="compositionally biased region" description="Basic and acidic residues" evidence="3">
    <location>
        <begin position="191"/>
        <end position="204"/>
    </location>
</feature>
<dbReference type="RefSeq" id="XP_014681933.1">
    <property type="nucleotide sequence ID" value="XM_014826447.1"/>
</dbReference>
<name>A0ABM1FBW2_PRICU</name>
<dbReference type="Pfam" id="PF00581">
    <property type="entry name" value="Rhodanese"/>
    <property type="match status" value="2"/>
</dbReference>
<sequence>MVTASHVSGDNTFVCCGLSATLTFFAIFVFHVVDGSWQFPHTGRDVKKEFTAAHIPGSVKFVLDECCDRGSPYDQMLPSGEQFASYVGGLGVGSDCHVVVYDNSEMGMFSAQRVWWLFRSFGHDNTSILNGGLPAWKAAGLPMQSGEVQTESKVFKAKFRPEMVASYADVQANLAERSFQLADARPPGRFNGKDAEPRKDIESGHVPDAVNIPFGMILNQETKTVKTPEQLKKIFEMKKIDLRQPLVIMCGSGMTATGIYLAAFACGKTDMKVYDGSWTEWALRSKPEHRIKEAVN</sequence>
<evidence type="ECO:0000256" key="2">
    <source>
        <dbReference type="ARBA" id="ARBA00022737"/>
    </source>
</evidence>
<evidence type="ECO:0000256" key="1">
    <source>
        <dbReference type="ARBA" id="ARBA00022679"/>
    </source>
</evidence>
<dbReference type="PROSITE" id="PS50206">
    <property type="entry name" value="RHODANESE_3"/>
    <property type="match status" value="2"/>
</dbReference>
<proteinExistence type="predicted"/>
<evidence type="ECO:0000256" key="3">
    <source>
        <dbReference type="SAM" id="MobiDB-lite"/>
    </source>
</evidence>
<dbReference type="PANTHER" id="PTHR11364">
    <property type="entry name" value="THIOSULFATE SULFERTANSFERASE"/>
    <property type="match status" value="1"/>
</dbReference>
<dbReference type="PANTHER" id="PTHR11364:SF27">
    <property type="entry name" value="SULFURTRANSFERASE"/>
    <property type="match status" value="1"/>
</dbReference>
<protein>
    <submittedName>
        <fullName evidence="7">3-mercaptopyruvate sulfurtransferase-like</fullName>
    </submittedName>
</protein>
<keyword evidence="6" id="KW-1185">Reference proteome</keyword>
<gene>
    <name evidence="7" type="primary">LOC106821576</name>
</gene>
<dbReference type="GeneID" id="106821576"/>
<accession>A0ABM1FBW2</accession>
<dbReference type="Proteomes" id="UP000695022">
    <property type="component" value="Unplaced"/>
</dbReference>
<reference evidence="7" key="1">
    <citation type="submission" date="2025-08" db="UniProtKB">
        <authorList>
            <consortium name="RefSeq"/>
        </authorList>
    </citation>
    <scope>IDENTIFICATION</scope>
</reference>